<name>L5JQ77_PTEAL</name>
<evidence type="ECO:0000313" key="4">
    <source>
        <dbReference type="Proteomes" id="UP000010552"/>
    </source>
</evidence>
<dbReference type="GO" id="GO:0001228">
    <property type="term" value="F:DNA-binding transcription activator activity, RNA polymerase II-specific"/>
    <property type="evidence" value="ECO:0007669"/>
    <property type="project" value="TreeGrafter"/>
</dbReference>
<dbReference type="AlphaFoldDB" id="L5JQ77"/>
<dbReference type="PANTHER" id="PTHR11037">
    <property type="entry name" value="TRANSCRIPTION FACTOR CP2"/>
    <property type="match status" value="1"/>
</dbReference>
<dbReference type="GO" id="GO:0000978">
    <property type="term" value="F:RNA polymerase II cis-regulatory region sequence-specific DNA binding"/>
    <property type="evidence" value="ECO:0007669"/>
    <property type="project" value="TreeGrafter"/>
</dbReference>
<keyword evidence="4" id="KW-1185">Reference proteome</keyword>
<dbReference type="Proteomes" id="UP000010552">
    <property type="component" value="Unassembled WGS sequence"/>
</dbReference>
<protein>
    <submittedName>
        <fullName evidence="3">Transcription factor CP2-like protein 1</fullName>
    </submittedName>
</protein>
<dbReference type="PROSITE" id="PS51968">
    <property type="entry name" value="GRH_CP2_DB"/>
    <property type="match status" value="1"/>
</dbReference>
<dbReference type="STRING" id="9402.L5JQ77"/>
<keyword evidence="1" id="KW-0238">DNA-binding</keyword>
<accession>L5JQ77</accession>
<dbReference type="PANTHER" id="PTHR11037:SF12">
    <property type="entry name" value="GRH_CP2 DB DOMAIN-CONTAINING PROTEIN"/>
    <property type="match status" value="1"/>
</dbReference>
<keyword evidence="1" id="KW-0539">Nucleus</keyword>
<dbReference type="EMBL" id="KB031150">
    <property type="protein sequence ID" value="ELK01574.1"/>
    <property type="molecule type" value="Genomic_DNA"/>
</dbReference>
<dbReference type="GO" id="GO:0005634">
    <property type="term" value="C:nucleus"/>
    <property type="evidence" value="ECO:0007669"/>
    <property type="project" value="UniProtKB-SubCell"/>
</dbReference>
<dbReference type="InParanoid" id="L5JQ77"/>
<gene>
    <name evidence="3" type="ORF">PAL_GLEAN10019628</name>
</gene>
<dbReference type="InterPro" id="IPR040167">
    <property type="entry name" value="TF_CP2-like"/>
</dbReference>
<proteinExistence type="predicted"/>
<organism evidence="3 4">
    <name type="scientific">Pteropus alecto</name>
    <name type="common">Black flying fox</name>
    <dbReference type="NCBI Taxonomy" id="9402"/>
    <lineage>
        <taxon>Eukaryota</taxon>
        <taxon>Metazoa</taxon>
        <taxon>Chordata</taxon>
        <taxon>Craniata</taxon>
        <taxon>Vertebrata</taxon>
        <taxon>Euteleostomi</taxon>
        <taxon>Mammalia</taxon>
        <taxon>Eutheria</taxon>
        <taxon>Laurasiatheria</taxon>
        <taxon>Chiroptera</taxon>
        <taxon>Yinpterochiroptera</taxon>
        <taxon>Pteropodoidea</taxon>
        <taxon>Pteropodidae</taxon>
        <taxon>Pteropodinae</taxon>
        <taxon>Pteropus</taxon>
    </lineage>
</organism>
<reference evidence="4" key="1">
    <citation type="journal article" date="2013" name="Science">
        <title>Comparative analysis of bat genomes provides insight into the evolution of flight and immunity.</title>
        <authorList>
            <person name="Zhang G."/>
            <person name="Cowled C."/>
            <person name="Shi Z."/>
            <person name="Huang Z."/>
            <person name="Bishop-Lilly K.A."/>
            <person name="Fang X."/>
            <person name="Wynne J.W."/>
            <person name="Xiong Z."/>
            <person name="Baker M.L."/>
            <person name="Zhao W."/>
            <person name="Tachedjian M."/>
            <person name="Zhu Y."/>
            <person name="Zhou P."/>
            <person name="Jiang X."/>
            <person name="Ng J."/>
            <person name="Yang L."/>
            <person name="Wu L."/>
            <person name="Xiao J."/>
            <person name="Feng Y."/>
            <person name="Chen Y."/>
            <person name="Sun X."/>
            <person name="Zhang Y."/>
            <person name="Marsh G.A."/>
            <person name="Crameri G."/>
            <person name="Broder C.C."/>
            <person name="Frey K.G."/>
            <person name="Wang L.F."/>
            <person name="Wang J."/>
        </authorList>
    </citation>
    <scope>NUCLEOTIDE SEQUENCE [LARGE SCALE GENOMIC DNA]</scope>
</reference>
<comment type="subcellular location">
    <subcellularLocation>
        <location evidence="1">Nucleus</location>
    </subcellularLocation>
</comment>
<dbReference type="Pfam" id="PF04516">
    <property type="entry name" value="CP2"/>
    <property type="match status" value="1"/>
</dbReference>
<evidence type="ECO:0000256" key="1">
    <source>
        <dbReference type="PROSITE-ProRule" id="PRU01313"/>
    </source>
</evidence>
<sequence>MGSAQLSAELSVTELALVPSKMLFWHNQPEHLWPSPGELYPGPTSSLLRESLPLPYLKQEELPSIPREEPPCLAFQYVLCAATSPAVKQQEEALTYLNQGQSYEVQMLCSSKLGDATQWPRLLKSVVRVVFHDQHLQYTEQQQLDG</sequence>
<evidence type="ECO:0000313" key="3">
    <source>
        <dbReference type="EMBL" id="ELK01574.1"/>
    </source>
</evidence>
<dbReference type="InterPro" id="IPR007604">
    <property type="entry name" value="CP2"/>
</dbReference>
<evidence type="ECO:0000259" key="2">
    <source>
        <dbReference type="PROSITE" id="PS51968"/>
    </source>
</evidence>
<feature type="domain" description="Grh/CP2 DB" evidence="2">
    <location>
        <begin position="71"/>
        <end position="146"/>
    </location>
</feature>